<protein>
    <recommendedName>
        <fullName evidence="1">DUF5740 domain-containing protein</fullName>
    </recommendedName>
</protein>
<gene>
    <name evidence="2" type="ORF">DILT_LOCUS16805</name>
</gene>
<dbReference type="InterPro" id="IPR043801">
    <property type="entry name" value="DUF5740"/>
</dbReference>
<dbReference type="OrthoDB" id="6275689at2759"/>
<dbReference type="AlphaFoldDB" id="A0A3P7R2E2"/>
<keyword evidence="3" id="KW-1185">Reference proteome</keyword>
<reference evidence="2 3" key="1">
    <citation type="submission" date="2018-11" db="EMBL/GenBank/DDBJ databases">
        <authorList>
            <consortium name="Pathogen Informatics"/>
        </authorList>
    </citation>
    <scope>NUCLEOTIDE SEQUENCE [LARGE SCALE GENOMIC DNA]</scope>
</reference>
<name>A0A3P7R2E2_DIBLA</name>
<dbReference type="EMBL" id="UYRU01087246">
    <property type="protein sequence ID" value="VDN35539.1"/>
    <property type="molecule type" value="Genomic_DNA"/>
</dbReference>
<feature type="domain" description="DUF5740" evidence="1">
    <location>
        <begin position="2"/>
        <end position="85"/>
    </location>
</feature>
<evidence type="ECO:0000313" key="3">
    <source>
        <dbReference type="Proteomes" id="UP000281553"/>
    </source>
</evidence>
<dbReference type="Pfam" id="PF19011">
    <property type="entry name" value="DUF5740"/>
    <property type="match status" value="1"/>
</dbReference>
<sequence>MNAMLASATAAVQAMTPEDLIKYLDSPDDIHAQAVKSAKKIAQDFVERAADLAAAMKLILQFDQVVLKKLNASTVYDFGKPKTDEVVLRTPIFCCCLMTQLRGVQPIIEFP</sequence>
<dbReference type="Proteomes" id="UP000281553">
    <property type="component" value="Unassembled WGS sequence"/>
</dbReference>
<accession>A0A3P7R2E2</accession>
<organism evidence="2 3">
    <name type="scientific">Dibothriocephalus latus</name>
    <name type="common">Fish tapeworm</name>
    <name type="synonym">Diphyllobothrium latum</name>
    <dbReference type="NCBI Taxonomy" id="60516"/>
    <lineage>
        <taxon>Eukaryota</taxon>
        <taxon>Metazoa</taxon>
        <taxon>Spiralia</taxon>
        <taxon>Lophotrochozoa</taxon>
        <taxon>Platyhelminthes</taxon>
        <taxon>Cestoda</taxon>
        <taxon>Eucestoda</taxon>
        <taxon>Diphyllobothriidea</taxon>
        <taxon>Diphyllobothriidae</taxon>
        <taxon>Dibothriocephalus</taxon>
    </lineage>
</organism>
<evidence type="ECO:0000313" key="2">
    <source>
        <dbReference type="EMBL" id="VDN35539.1"/>
    </source>
</evidence>
<proteinExistence type="predicted"/>
<evidence type="ECO:0000259" key="1">
    <source>
        <dbReference type="Pfam" id="PF19011"/>
    </source>
</evidence>